<dbReference type="InterPro" id="IPR000064">
    <property type="entry name" value="NLP_P60_dom"/>
</dbReference>
<dbReference type="Pfam" id="PF00877">
    <property type="entry name" value="NLPC_P60"/>
    <property type="match status" value="1"/>
</dbReference>
<feature type="chain" id="PRO_5038909357" evidence="6">
    <location>
        <begin position="30"/>
        <end position="527"/>
    </location>
</feature>
<evidence type="ECO:0000259" key="7">
    <source>
        <dbReference type="PROSITE" id="PS51781"/>
    </source>
</evidence>
<name>A0A9D1P1M1_9FIRM</name>
<evidence type="ECO:0000313" key="9">
    <source>
        <dbReference type="EMBL" id="HIV23948.1"/>
    </source>
</evidence>
<evidence type="ECO:0000256" key="3">
    <source>
        <dbReference type="ARBA" id="ARBA00022801"/>
    </source>
</evidence>
<reference evidence="9" key="1">
    <citation type="submission" date="2020-10" db="EMBL/GenBank/DDBJ databases">
        <authorList>
            <person name="Gilroy R."/>
        </authorList>
    </citation>
    <scope>NUCLEOTIDE SEQUENCE</scope>
    <source>
        <strain evidence="9">ChiBcec6-7307</strain>
    </source>
</reference>
<dbReference type="SMART" id="SM00287">
    <property type="entry name" value="SH3b"/>
    <property type="match status" value="2"/>
</dbReference>
<dbReference type="PROSITE" id="PS51781">
    <property type="entry name" value="SH3B"/>
    <property type="match status" value="2"/>
</dbReference>
<dbReference type="Gene3D" id="2.30.30.40">
    <property type="entry name" value="SH3 Domains"/>
    <property type="match status" value="2"/>
</dbReference>
<keyword evidence="3" id="KW-0378">Hydrolase</keyword>
<feature type="region of interest" description="Disordered" evidence="5">
    <location>
        <begin position="263"/>
        <end position="329"/>
    </location>
</feature>
<dbReference type="InterPro" id="IPR051202">
    <property type="entry name" value="Peptidase_C40"/>
</dbReference>
<feature type="compositionally biased region" description="Low complexity" evidence="5">
    <location>
        <begin position="48"/>
        <end position="61"/>
    </location>
</feature>
<dbReference type="InterPro" id="IPR038765">
    <property type="entry name" value="Papain-like_cys_pep_sf"/>
</dbReference>
<evidence type="ECO:0000256" key="5">
    <source>
        <dbReference type="SAM" id="MobiDB-lite"/>
    </source>
</evidence>
<feature type="domain" description="NlpC/P60" evidence="8">
    <location>
        <begin position="408"/>
        <end position="527"/>
    </location>
</feature>
<sequence>MRKRMSKTVSACMMAGCILAGAQTMPALAAETEAEAVTETEAVAEAETAAETVPAETVPETENAETETETVQETEEATEAAQTETETETKTEAVEETEKDTSMEGELIFAQCAEFINVRSEASTDSEVTAKMYNNDSAVVISQVGDWYEIQSGNAYGYVSAEYFATGDEAAAIAEQVAYNVAVVHPDELNVRSNPSEDGEVIDVAYSSEELEVVAYDNDWMKVALGDDVYGYVNAYYVEYKTYYPTAETLEEEAARLEAEEAVLEETEETEEYTEEVYEETEAVYTETEPVYTETEPVYTETEAPAETEPVYTETEAPAETEPVYTETEAPAEDYTDDYVEDVSDDVYYEDVSDADVYYDDAETEPVYSEEEEYVEEIETDYSAPETEYVETEYVETEYVETEAASSSGLGQEIVNYAAQFVGNPYVYGGTSLTEGADCSGFVQSVFANYGIYLSRVAADQAGNGTSVDLANIQPGDLLFYSSSGGGIDHVAIYAGNGAIVHAANSNTGIVWGDAYYSTPVCAVRCW</sequence>
<comment type="caution">
    <text evidence="9">The sequence shown here is derived from an EMBL/GenBank/DDBJ whole genome shotgun (WGS) entry which is preliminary data.</text>
</comment>
<comment type="similarity">
    <text evidence="1">Belongs to the peptidase C40 family.</text>
</comment>
<dbReference type="EMBL" id="DVOS01000070">
    <property type="protein sequence ID" value="HIV23948.1"/>
    <property type="molecule type" value="Genomic_DNA"/>
</dbReference>
<dbReference type="Proteomes" id="UP000886889">
    <property type="component" value="Unassembled WGS sequence"/>
</dbReference>
<dbReference type="GO" id="GO:0006508">
    <property type="term" value="P:proteolysis"/>
    <property type="evidence" value="ECO:0007669"/>
    <property type="project" value="UniProtKB-KW"/>
</dbReference>
<feature type="compositionally biased region" description="Acidic residues" evidence="5">
    <location>
        <begin position="263"/>
        <end position="282"/>
    </location>
</feature>
<keyword evidence="2" id="KW-0645">Protease</keyword>
<feature type="signal peptide" evidence="6">
    <location>
        <begin position="1"/>
        <end position="29"/>
    </location>
</feature>
<gene>
    <name evidence="9" type="ORF">IAC80_08445</name>
</gene>
<protein>
    <submittedName>
        <fullName evidence="9">C40 family peptidase</fullName>
    </submittedName>
</protein>
<evidence type="ECO:0000256" key="1">
    <source>
        <dbReference type="ARBA" id="ARBA00007074"/>
    </source>
</evidence>
<dbReference type="Pfam" id="PF08239">
    <property type="entry name" value="SH3_3"/>
    <property type="match status" value="2"/>
</dbReference>
<dbReference type="GO" id="GO:0008234">
    <property type="term" value="F:cysteine-type peptidase activity"/>
    <property type="evidence" value="ECO:0007669"/>
    <property type="project" value="UniProtKB-KW"/>
</dbReference>
<proteinExistence type="inferred from homology"/>
<evidence type="ECO:0000256" key="4">
    <source>
        <dbReference type="ARBA" id="ARBA00022807"/>
    </source>
</evidence>
<dbReference type="PANTHER" id="PTHR47053">
    <property type="entry name" value="MUREIN DD-ENDOPEPTIDASE MEPH-RELATED"/>
    <property type="match status" value="1"/>
</dbReference>
<dbReference type="Gene3D" id="3.90.1720.10">
    <property type="entry name" value="endopeptidase domain like (from Nostoc punctiforme)"/>
    <property type="match status" value="1"/>
</dbReference>
<evidence type="ECO:0000256" key="6">
    <source>
        <dbReference type="SAM" id="SignalP"/>
    </source>
</evidence>
<dbReference type="SUPFAM" id="SSF54001">
    <property type="entry name" value="Cysteine proteinases"/>
    <property type="match status" value="1"/>
</dbReference>
<organism evidence="9 10">
    <name type="scientific">Candidatus Merdiplasma excrementigallinarum</name>
    <dbReference type="NCBI Taxonomy" id="2840864"/>
    <lineage>
        <taxon>Bacteria</taxon>
        <taxon>Bacillati</taxon>
        <taxon>Bacillota</taxon>
        <taxon>Clostridia</taxon>
        <taxon>Lachnospirales</taxon>
        <taxon>Lachnospiraceae</taxon>
        <taxon>Lachnospiraceae incertae sedis</taxon>
        <taxon>Candidatus Merdiplasma</taxon>
    </lineage>
</organism>
<keyword evidence="4" id="KW-0788">Thiol protease</keyword>
<feature type="compositionally biased region" description="Low complexity" evidence="5">
    <location>
        <begin position="283"/>
        <end position="329"/>
    </location>
</feature>
<feature type="compositionally biased region" description="Acidic residues" evidence="5">
    <location>
        <begin position="62"/>
        <end position="78"/>
    </location>
</feature>
<evidence type="ECO:0000259" key="8">
    <source>
        <dbReference type="PROSITE" id="PS51935"/>
    </source>
</evidence>
<dbReference type="PANTHER" id="PTHR47053:SF1">
    <property type="entry name" value="MUREIN DD-ENDOPEPTIDASE MEPH-RELATED"/>
    <property type="match status" value="1"/>
</dbReference>
<accession>A0A9D1P1M1</accession>
<evidence type="ECO:0000256" key="2">
    <source>
        <dbReference type="ARBA" id="ARBA00022670"/>
    </source>
</evidence>
<dbReference type="InterPro" id="IPR003646">
    <property type="entry name" value="SH3-like_bac-type"/>
</dbReference>
<evidence type="ECO:0000313" key="10">
    <source>
        <dbReference type="Proteomes" id="UP000886889"/>
    </source>
</evidence>
<dbReference type="AlphaFoldDB" id="A0A9D1P1M1"/>
<keyword evidence="6" id="KW-0732">Signal</keyword>
<reference evidence="9" key="2">
    <citation type="journal article" date="2021" name="PeerJ">
        <title>Extensive microbial diversity within the chicken gut microbiome revealed by metagenomics and culture.</title>
        <authorList>
            <person name="Gilroy R."/>
            <person name="Ravi A."/>
            <person name="Getino M."/>
            <person name="Pursley I."/>
            <person name="Horton D.L."/>
            <person name="Alikhan N.F."/>
            <person name="Baker D."/>
            <person name="Gharbi K."/>
            <person name="Hall N."/>
            <person name="Watson M."/>
            <person name="Adriaenssens E.M."/>
            <person name="Foster-Nyarko E."/>
            <person name="Jarju S."/>
            <person name="Secka A."/>
            <person name="Antonio M."/>
            <person name="Oren A."/>
            <person name="Chaudhuri R.R."/>
            <person name="La Ragione R."/>
            <person name="Hildebrand F."/>
            <person name="Pallen M.J."/>
        </authorList>
    </citation>
    <scope>NUCLEOTIDE SEQUENCE</scope>
    <source>
        <strain evidence="9">ChiBcec6-7307</strain>
    </source>
</reference>
<feature type="domain" description="SH3b" evidence="7">
    <location>
        <begin position="179"/>
        <end position="242"/>
    </location>
</feature>
<feature type="domain" description="SH3b" evidence="7">
    <location>
        <begin position="104"/>
        <end position="168"/>
    </location>
</feature>
<feature type="region of interest" description="Disordered" evidence="5">
    <location>
        <begin position="48"/>
        <end position="102"/>
    </location>
</feature>
<dbReference type="PROSITE" id="PS51935">
    <property type="entry name" value="NLPC_P60"/>
    <property type="match status" value="1"/>
</dbReference>